<dbReference type="PANTHER" id="PTHR46565">
    <property type="entry name" value="COLD SHOCK DOMAIN PROTEIN 2"/>
    <property type="match status" value="1"/>
</dbReference>
<organism evidence="3">
    <name type="scientific">Lotharella oceanica</name>
    <dbReference type="NCBI Taxonomy" id="641309"/>
    <lineage>
        <taxon>Eukaryota</taxon>
        <taxon>Sar</taxon>
        <taxon>Rhizaria</taxon>
        <taxon>Cercozoa</taxon>
        <taxon>Chlorarachniophyceae</taxon>
        <taxon>Lotharella</taxon>
    </lineage>
</organism>
<feature type="compositionally biased region" description="Basic and acidic residues" evidence="1">
    <location>
        <begin position="172"/>
        <end position="185"/>
    </location>
</feature>
<feature type="region of interest" description="Disordered" evidence="1">
    <location>
        <begin position="214"/>
        <end position="261"/>
    </location>
</feature>
<gene>
    <name evidence="3" type="ORF">LSP00402_LOCUS6608</name>
</gene>
<dbReference type="CDD" id="cd04458">
    <property type="entry name" value="CSP_CDS"/>
    <property type="match status" value="1"/>
</dbReference>
<dbReference type="InterPro" id="IPR002059">
    <property type="entry name" value="CSP_DNA-bd"/>
</dbReference>
<dbReference type="Pfam" id="PF00313">
    <property type="entry name" value="CSD"/>
    <property type="match status" value="1"/>
</dbReference>
<dbReference type="PRINTS" id="PR00050">
    <property type="entry name" value="COLDSHOCK"/>
</dbReference>
<dbReference type="PANTHER" id="PTHR46565:SF20">
    <property type="entry name" value="COLD SHOCK DOMAIN-CONTAINING PROTEIN 4"/>
    <property type="match status" value="1"/>
</dbReference>
<feature type="region of interest" description="Disordered" evidence="1">
    <location>
        <begin position="74"/>
        <end position="97"/>
    </location>
</feature>
<feature type="region of interest" description="Disordered" evidence="1">
    <location>
        <begin position="165"/>
        <end position="186"/>
    </location>
</feature>
<dbReference type="InterPro" id="IPR011129">
    <property type="entry name" value="CSD"/>
</dbReference>
<dbReference type="PROSITE" id="PS51857">
    <property type="entry name" value="CSD_2"/>
    <property type="match status" value="1"/>
</dbReference>
<accession>A0A7S2X8I2</accession>
<feature type="compositionally biased region" description="Basic residues" evidence="1">
    <location>
        <begin position="250"/>
        <end position="261"/>
    </location>
</feature>
<dbReference type="InterPro" id="IPR012340">
    <property type="entry name" value="NA-bd_OB-fold"/>
</dbReference>
<dbReference type="Gene3D" id="2.40.50.140">
    <property type="entry name" value="Nucleic acid-binding proteins"/>
    <property type="match status" value="1"/>
</dbReference>
<dbReference type="AlphaFoldDB" id="A0A7S2X8I2"/>
<dbReference type="SMART" id="SM00357">
    <property type="entry name" value="CSP"/>
    <property type="match status" value="1"/>
</dbReference>
<evidence type="ECO:0000313" key="3">
    <source>
        <dbReference type="EMBL" id="CAD9757279.1"/>
    </source>
</evidence>
<reference evidence="3" key="1">
    <citation type="submission" date="2021-01" db="EMBL/GenBank/DDBJ databases">
        <authorList>
            <person name="Corre E."/>
            <person name="Pelletier E."/>
            <person name="Niang G."/>
            <person name="Scheremetjew M."/>
            <person name="Finn R."/>
            <person name="Kale V."/>
            <person name="Holt S."/>
            <person name="Cochrane G."/>
            <person name="Meng A."/>
            <person name="Brown T."/>
            <person name="Cohen L."/>
        </authorList>
    </citation>
    <scope>NUCLEOTIDE SEQUENCE</scope>
    <source>
        <strain evidence="3">CCMP622</strain>
    </source>
</reference>
<name>A0A7S2X8I2_9EUKA</name>
<dbReference type="SUPFAM" id="SSF50249">
    <property type="entry name" value="Nucleic acid-binding proteins"/>
    <property type="match status" value="1"/>
</dbReference>
<proteinExistence type="predicted"/>
<dbReference type="GO" id="GO:0003676">
    <property type="term" value="F:nucleic acid binding"/>
    <property type="evidence" value="ECO:0007669"/>
    <property type="project" value="InterPro"/>
</dbReference>
<sequence length="261" mass="27278">MDVGLQIKVDLMVSELKCSASLATNVLKAHGGSIDKAKEWISDPKNKSRVDAMNRLATYGPSLTQKLTAVTKPASTSASTSAAAEKTNASSSSTSNAADAKVRLKGSCVKYNKKKGYGFIKPKGGGKDVFVHQASIKAKGFRSLAVGEEVEFEVVQKDGRTEAVKVTGPGGKDVKGAPRDEKSEDNGVVVASEALERKTLPSLIGKATMFMPRGVKKTPAKGGWVRPGAKKKKKQAAAAAALSSTAPPPAKKHKSGGSRWG</sequence>
<dbReference type="EMBL" id="HBHP01010688">
    <property type="protein sequence ID" value="CAD9757279.1"/>
    <property type="molecule type" value="Transcribed_RNA"/>
</dbReference>
<evidence type="ECO:0000259" key="2">
    <source>
        <dbReference type="PROSITE" id="PS51857"/>
    </source>
</evidence>
<feature type="compositionally biased region" description="Low complexity" evidence="1">
    <location>
        <begin position="236"/>
        <end position="245"/>
    </location>
</feature>
<protein>
    <recommendedName>
        <fullName evidence="2">CSD domain-containing protein</fullName>
    </recommendedName>
</protein>
<feature type="domain" description="CSD" evidence="2">
    <location>
        <begin position="103"/>
        <end position="168"/>
    </location>
</feature>
<evidence type="ECO:0000256" key="1">
    <source>
        <dbReference type="SAM" id="MobiDB-lite"/>
    </source>
</evidence>